<feature type="chain" id="PRO_5015302225" evidence="1">
    <location>
        <begin position="19"/>
        <end position="137"/>
    </location>
</feature>
<dbReference type="RefSeq" id="WP_109016764.1">
    <property type="nucleotide sequence ID" value="NZ_BDOQ01000019.1"/>
</dbReference>
<gene>
    <name evidence="2" type="ORF">NMK_3232</name>
</gene>
<evidence type="ECO:0000313" key="3">
    <source>
        <dbReference type="Proteomes" id="UP000245081"/>
    </source>
</evidence>
<protein>
    <submittedName>
        <fullName evidence="2">Urease accessory protein UreG</fullName>
    </submittedName>
</protein>
<dbReference type="EMBL" id="BDOQ01000019">
    <property type="protein sequence ID" value="GBG15621.1"/>
    <property type="molecule type" value="Genomic_DNA"/>
</dbReference>
<dbReference type="AlphaFoldDB" id="A0A2R5FHT5"/>
<proteinExistence type="predicted"/>
<sequence length="137" mass="15127">MNKRFVLLLVVFPLTATAAVDVREGLWELGATVHLENQTMGPYTRQQCITKEDLQHPERIFGETNGSCDYTSKRYFGNQFSFNVRCNSGIPLTGAGEVEYGADWIKGHMELNAQVSGGPTIESTSEIAGKRLGDCTH</sequence>
<evidence type="ECO:0000313" key="2">
    <source>
        <dbReference type="EMBL" id="GBG15621.1"/>
    </source>
</evidence>
<evidence type="ECO:0000256" key="1">
    <source>
        <dbReference type="SAM" id="SignalP"/>
    </source>
</evidence>
<reference evidence="2 3" key="1">
    <citation type="journal article" date="2018" name="Environ. Microbiol.">
        <title>Isolation and genomic characterization of Novimethylophilus kurashikiensis gen. nov. sp. nov., a new lanthanide-dependent methylotrophic species of Methylophilaceae.</title>
        <authorList>
            <person name="Lv H."/>
            <person name="Sahin N."/>
            <person name="Tani A."/>
        </authorList>
    </citation>
    <scope>NUCLEOTIDE SEQUENCE [LARGE SCALE GENOMIC DNA]</scope>
    <source>
        <strain evidence="2 3">La2-4</strain>
    </source>
</reference>
<keyword evidence="3" id="KW-1185">Reference proteome</keyword>
<dbReference type="InterPro" id="IPR022061">
    <property type="entry name" value="DUF3617"/>
</dbReference>
<name>A0A2R5FHT5_9PROT</name>
<dbReference type="OrthoDB" id="7405484at2"/>
<feature type="signal peptide" evidence="1">
    <location>
        <begin position="1"/>
        <end position="18"/>
    </location>
</feature>
<organism evidence="2 3">
    <name type="scientific">Novimethylophilus kurashikiensis</name>
    <dbReference type="NCBI Taxonomy" id="1825523"/>
    <lineage>
        <taxon>Bacteria</taxon>
        <taxon>Pseudomonadati</taxon>
        <taxon>Pseudomonadota</taxon>
        <taxon>Betaproteobacteria</taxon>
        <taxon>Nitrosomonadales</taxon>
        <taxon>Methylophilaceae</taxon>
        <taxon>Novimethylophilus</taxon>
    </lineage>
</organism>
<accession>A0A2R5FHT5</accession>
<comment type="caution">
    <text evidence="2">The sequence shown here is derived from an EMBL/GenBank/DDBJ whole genome shotgun (WGS) entry which is preliminary data.</text>
</comment>
<dbReference type="Pfam" id="PF12276">
    <property type="entry name" value="DUF3617"/>
    <property type="match status" value="1"/>
</dbReference>
<dbReference type="Proteomes" id="UP000245081">
    <property type="component" value="Unassembled WGS sequence"/>
</dbReference>
<keyword evidence="1" id="KW-0732">Signal</keyword>